<evidence type="ECO:0000256" key="1">
    <source>
        <dbReference type="SAM" id="MobiDB-lite"/>
    </source>
</evidence>
<dbReference type="RefSeq" id="WP_155588563.1">
    <property type="nucleotide sequence ID" value="NZ_WNLP01000003.1"/>
</dbReference>
<keyword evidence="4" id="KW-1185">Reference proteome</keyword>
<proteinExistence type="predicted"/>
<evidence type="ECO:0000256" key="2">
    <source>
        <dbReference type="SAM" id="Phobius"/>
    </source>
</evidence>
<keyword evidence="2" id="KW-0472">Membrane</keyword>
<reference evidence="3 4" key="1">
    <citation type="submission" date="2019-09" db="EMBL/GenBank/DDBJ databases">
        <title>Bifidobacterium canis sp. nov., isolated from the digestive tract of German Shepherd dog puppy.</title>
        <authorList>
            <person name="Bunesova V."/>
        </authorList>
    </citation>
    <scope>NUCLEOTIDE SEQUENCE [LARGE SCALE GENOMIC DNA]</scope>
    <source>
        <strain evidence="3 4">GSD1FS</strain>
    </source>
</reference>
<comment type="caution">
    <text evidence="3">The sequence shown here is derived from an EMBL/GenBank/DDBJ whole genome shotgun (WGS) entry which is preliminary data.</text>
</comment>
<keyword evidence="2" id="KW-0812">Transmembrane</keyword>
<feature type="region of interest" description="Disordered" evidence="1">
    <location>
        <begin position="1"/>
        <end position="32"/>
    </location>
</feature>
<accession>A0A7K1J4X6</accession>
<gene>
    <name evidence="3" type="ORF">GSD1FS_0936</name>
</gene>
<protein>
    <submittedName>
        <fullName evidence="3">Teichoic acid transporter</fullName>
    </submittedName>
</protein>
<feature type="transmembrane region" description="Helical" evidence="2">
    <location>
        <begin position="70"/>
        <end position="88"/>
    </location>
</feature>
<dbReference type="Proteomes" id="UP000487882">
    <property type="component" value="Unassembled WGS sequence"/>
</dbReference>
<evidence type="ECO:0000313" key="4">
    <source>
        <dbReference type="Proteomes" id="UP000487882"/>
    </source>
</evidence>
<dbReference type="EMBL" id="WNLP01000003">
    <property type="protein sequence ID" value="MUH59601.1"/>
    <property type="molecule type" value="Genomic_DNA"/>
</dbReference>
<feature type="transmembrane region" description="Helical" evidence="2">
    <location>
        <begin position="182"/>
        <end position="205"/>
    </location>
</feature>
<name>A0A7K1J4X6_9BIFI</name>
<evidence type="ECO:0000313" key="3">
    <source>
        <dbReference type="EMBL" id="MUH59601.1"/>
    </source>
</evidence>
<feature type="transmembrane region" description="Helical" evidence="2">
    <location>
        <begin position="108"/>
        <end position="131"/>
    </location>
</feature>
<sequence>MPQSSQDAEQQEIAKLDSEPAAKPIEPTSGQNLEEELAENVVSKHPEATIPESDVSLADIERKQSHPWRWIVAIVLLLAALIAPYWVGRSLAVNHAAAITANFGMLTSYGIALVSWGVTTMLFVSLVMLLVDNHRVAWFLAFVVFLALEQLIAGVSMFKLNFWNATYVIYGSHAYIANSANLGIIASAIALAVFALVWVGLLVVVRKDSPLNVLTHVWVSFIMLLVFEVVALIILFCGGFMAAA</sequence>
<feature type="transmembrane region" description="Helical" evidence="2">
    <location>
        <begin position="217"/>
        <end position="243"/>
    </location>
</feature>
<feature type="transmembrane region" description="Helical" evidence="2">
    <location>
        <begin position="138"/>
        <end position="162"/>
    </location>
</feature>
<organism evidence="3 4">
    <name type="scientific">Bifidobacterium canis</name>
    <dbReference type="NCBI Taxonomy" id="2610880"/>
    <lineage>
        <taxon>Bacteria</taxon>
        <taxon>Bacillati</taxon>
        <taxon>Actinomycetota</taxon>
        <taxon>Actinomycetes</taxon>
        <taxon>Bifidobacteriales</taxon>
        <taxon>Bifidobacteriaceae</taxon>
        <taxon>Bifidobacterium</taxon>
    </lineage>
</organism>
<keyword evidence="2" id="KW-1133">Transmembrane helix</keyword>
<dbReference type="AlphaFoldDB" id="A0A7K1J4X6"/>